<dbReference type="RefSeq" id="WP_095491726.1">
    <property type="nucleotide sequence ID" value="NZ_NPKJ01000022.1"/>
</dbReference>
<dbReference type="AlphaFoldDB" id="A0A271LS21"/>
<reference evidence="1 2" key="1">
    <citation type="submission" date="2017-08" db="EMBL/GenBank/DDBJ databases">
        <title>Mesorhizobium wenxinae sp. nov., a novel rhizobial species isolated from root nodules of chickpea (Cicer arietinum L.).</title>
        <authorList>
            <person name="Zhang J."/>
        </authorList>
    </citation>
    <scope>NUCLEOTIDE SEQUENCE [LARGE SCALE GENOMIC DNA]</scope>
    <source>
        <strain evidence="1 2">SDW018</strain>
    </source>
</reference>
<gene>
    <name evidence="1" type="ORF">CIT26_06040</name>
</gene>
<protein>
    <submittedName>
        <fullName evidence="1">Uncharacterized protein</fullName>
    </submittedName>
</protein>
<comment type="caution">
    <text evidence="1">The sequence shown here is derived from an EMBL/GenBank/DDBJ whole genome shotgun (WGS) entry which is preliminary data.</text>
</comment>
<organism evidence="1 2">
    <name type="scientific">Mesorhizobium temperatum</name>
    <dbReference type="NCBI Taxonomy" id="241416"/>
    <lineage>
        <taxon>Bacteria</taxon>
        <taxon>Pseudomonadati</taxon>
        <taxon>Pseudomonadota</taxon>
        <taxon>Alphaproteobacteria</taxon>
        <taxon>Hyphomicrobiales</taxon>
        <taxon>Phyllobacteriaceae</taxon>
        <taxon>Mesorhizobium</taxon>
    </lineage>
</organism>
<dbReference type="SUPFAM" id="SSF48208">
    <property type="entry name" value="Six-hairpin glycosidases"/>
    <property type="match status" value="1"/>
</dbReference>
<sequence length="303" mass="34985">MLRDVDYVLRKLDWMRAEGIWPNGLRYLWTDAFGVVLYVSLYKELGEEHWLGEAERLVAEVERVLGRPRGLRIGEAAYRDGQYFHYLAMWLFALARLGDLKPQYRARGIELARDIHPAFVIPGRGVIWKMQEDLSSPYPGYGLGSMDAYDGYVSYRMLDEDALAPEIAQMHDLMERDWRTLDIEQDLGLGMMLWLAHFFPAEPWAKAQTKRSLRNLETMWVDPPGYFSRAPWLPDTKFAFTNYGVSLGLQAAGVWPELIGRLNTFFENWRSGDEYDREAITWVMACTSHLPGAFVSSGRPNND</sequence>
<dbReference type="InterPro" id="IPR008928">
    <property type="entry name" value="6-hairpin_glycosidase_sf"/>
</dbReference>
<evidence type="ECO:0000313" key="1">
    <source>
        <dbReference type="EMBL" id="PAQ10869.1"/>
    </source>
</evidence>
<dbReference type="Proteomes" id="UP000216442">
    <property type="component" value="Unassembled WGS sequence"/>
</dbReference>
<dbReference type="GO" id="GO:0005975">
    <property type="term" value="P:carbohydrate metabolic process"/>
    <property type="evidence" value="ECO:0007669"/>
    <property type="project" value="InterPro"/>
</dbReference>
<evidence type="ECO:0000313" key="2">
    <source>
        <dbReference type="Proteomes" id="UP000216442"/>
    </source>
</evidence>
<keyword evidence="2" id="KW-1185">Reference proteome</keyword>
<proteinExistence type="predicted"/>
<dbReference type="EMBL" id="NPKJ01000022">
    <property type="protein sequence ID" value="PAQ10869.1"/>
    <property type="molecule type" value="Genomic_DNA"/>
</dbReference>
<name>A0A271LS21_9HYPH</name>
<accession>A0A271LS21</accession>
<dbReference type="OrthoDB" id="1416286at2"/>